<dbReference type="PANTHER" id="PTHR43797">
    <property type="entry name" value="HOMOCYSTEINE/CYSTEINE SYNTHASE"/>
    <property type="match status" value="1"/>
</dbReference>
<evidence type="ECO:0000313" key="7">
    <source>
        <dbReference type="Proteomes" id="UP000595197"/>
    </source>
</evidence>
<proteinExistence type="inferred from homology"/>
<dbReference type="InterPro" id="IPR054542">
    <property type="entry name" value="Cys_met_metab_PP"/>
</dbReference>
<dbReference type="InterPro" id="IPR015421">
    <property type="entry name" value="PyrdxlP-dep_Trfase_major"/>
</dbReference>
<evidence type="ECO:0000256" key="5">
    <source>
        <dbReference type="RuleBase" id="RU362118"/>
    </source>
</evidence>
<name>A0ABX7B4K2_9PROT</name>
<dbReference type="NCBIfam" id="NF004650">
    <property type="entry name" value="PRK05994.1"/>
    <property type="match status" value="1"/>
</dbReference>
<sequence length="436" mass="46170">MAGDGTGQRTFGFETRAVHAGAAPDPATGARATPIYQTTSYVFDDVEDAASLFNLQKMGFIYSRLTNPTVSVLEERIASLEGGRGATATASGHAAQMLTFFALMAPGEEFLSSRRLYGGSLNQFANSFPRAFGWKAVFVDGEDADGYRRALTPKTKAIFIESLANPGGVVSDIAAIAEVAGEANVPLIVDNTMATPYLCRPIEHGADLVVHSTTKFLSGHGNSVGGAVVDSGRFDWTAAGKYPALTEPEPGYHGLRFHETFGDLAFTIHGHAIGLRDLGPNQQPMNAFLTLTGIETLALRMERHCANALKVAEFLQGHPAVAWVNYAGLPSSPYHELARKYLPKGAGAVFTFGLKGGFDAGVAVVEGVELFSHLANIGDTRSLIIHPASTTHRQLSDEGLKAAGATPDVIRLSVGIESAEDLIADLDQALAKATPR</sequence>
<organism evidence="6 7">
    <name type="scientific">Skermanella cutis</name>
    <dbReference type="NCBI Taxonomy" id="2775420"/>
    <lineage>
        <taxon>Bacteria</taxon>
        <taxon>Pseudomonadati</taxon>
        <taxon>Pseudomonadota</taxon>
        <taxon>Alphaproteobacteria</taxon>
        <taxon>Rhodospirillales</taxon>
        <taxon>Azospirillaceae</taxon>
        <taxon>Skermanella</taxon>
    </lineage>
</organism>
<protein>
    <submittedName>
        <fullName evidence="6">O-acetylhomoserine aminocarboxypropyltransferase</fullName>
        <ecNumber evidence="6">2.5.1.49</ecNumber>
    </submittedName>
</protein>
<dbReference type="Gene3D" id="3.40.640.10">
    <property type="entry name" value="Type I PLP-dependent aspartate aminotransferase-like (Major domain)"/>
    <property type="match status" value="1"/>
</dbReference>
<comment type="similarity">
    <text evidence="2 5">Belongs to the trans-sulfuration enzymes family.</text>
</comment>
<evidence type="ECO:0000256" key="3">
    <source>
        <dbReference type="ARBA" id="ARBA00022679"/>
    </source>
</evidence>
<gene>
    <name evidence="6" type="ORF">IGS68_22440</name>
</gene>
<evidence type="ECO:0000256" key="2">
    <source>
        <dbReference type="ARBA" id="ARBA00009077"/>
    </source>
</evidence>
<evidence type="ECO:0000256" key="4">
    <source>
        <dbReference type="ARBA" id="ARBA00022898"/>
    </source>
</evidence>
<dbReference type="RefSeq" id="WP_201074070.1">
    <property type="nucleotide sequence ID" value="NZ_CP067420.1"/>
</dbReference>
<accession>A0ABX7B4K2</accession>
<dbReference type="CDD" id="cd00614">
    <property type="entry name" value="CGS_like"/>
    <property type="match status" value="1"/>
</dbReference>
<dbReference type="PROSITE" id="PS00868">
    <property type="entry name" value="CYS_MET_METAB_PP"/>
    <property type="match status" value="1"/>
</dbReference>
<dbReference type="InterPro" id="IPR015424">
    <property type="entry name" value="PyrdxlP-dep_Trfase"/>
</dbReference>
<keyword evidence="4 5" id="KW-0663">Pyridoxal phosphate</keyword>
<dbReference type="SUPFAM" id="SSF53383">
    <property type="entry name" value="PLP-dependent transferases"/>
    <property type="match status" value="1"/>
</dbReference>
<dbReference type="Pfam" id="PF01053">
    <property type="entry name" value="Cys_Met_Meta_PP"/>
    <property type="match status" value="1"/>
</dbReference>
<dbReference type="EC" id="2.5.1.49" evidence="6"/>
<dbReference type="PIRSF" id="PIRSF001434">
    <property type="entry name" value="CGS"/>
    <property type="match status" value="1"/>
</dbReference>
<keyword evidence="7" id="KW-1185">Reference proteome</keyword>
<evidence type="ECO:0000256" key="1">
    <source>
        <dbReference type="ARBA" id="ARBA00001933"/>
    </source>
</evidence>
<dbReference type="EMBL" id="CP067420">
    <property type="protein sequence ID" value="QQP88745.1"/>
    <property type="molecule type" value="Genomic_DNA"/>
</dbReference>
<keyword evidence="3 6" id="KW-0808">Transferase</keyword>
<dbReference type="InterPro" id="IPR015422">
    <property type="entry name" value="PyrdxlP-dep_Trfase_small"/>
</dbReference>
<dbReference type="Proteomes" id="UP000595197">
    <property type="component" value="Chromosome"/>
</dbReference>
<dbReference type="GO" id="GO:0003961">
    <property type="term" value="F:O-acetylhomoserine aminocarboxypropyltransferase activity"/>
    <property type="evidence" value="ECO:0007669"/>
    <property type="project" value="UniProtKB-EC"/>
</dbReference>
<dbReference type="Gene3D" id="3.90.1150.10">
    <property type="entry name" value="Aspartate Aminotransferase, domain 1"/>
    <property type="match status" value="1"/>
</dbReference>
<dbReference type="PANTHER" id="PTHR43797:SF2">
    <property type="entry name" value="HOMOCYSTEINE_CYSTEINE SYNTHASE"/>
    <property type="match status" value="1"/>
</dbReference>
<dbReference type="InterPro" id="IPR006235">
    <property type="entry name" value="OAc-hSer/O-AcSer_sulfhydrylase"/>
</dbReference>
<dbReference type="InterPro" id="IPR000277">
    <property type="entry name" value="Cys/Met-Metab_PyrdxlP-dep_enz"/>
</dbReference>
<reference evidence="6" key="1">
    <citation type="submission" date="2021-02" db="EMBL/GenBank/DDBJ databases">
        <title>Skermanella TT6 skin isolate.</title>
        <authorList>
            <person name="Lee K."/>
            <person name="Ganzorig M."/>
        </authorList>
    </citation>
    <scope>NUCLEOTIDE SEQUENCE</scope>
    <source>
        <strain evidence="6">TT6</strain>
    </source>
</reference>
<comment type="cofactor">
    <cofactor evidence="1 5">
        <name>pyridoxal 5'-phosphate</name>
        <dbReference type="ChEBI" id="CHEBI:597326"/>
    </cofactor>
</comment>
<evidence type="ECO:0000313" key="6">
    <source>
        <dbReference type="EMBL" id="QQP88745.1"/>
    </source>
</evidence>
<dbReference type="NCBIfam" id="TIGR01326">
    <property type="entry name" value="OAH_OAS_sulfhy"/>
    <property type="match status" value="1"/>
</dbReference>